<evidence type="ECO:0000313" key="7">
    <source>
        <dbReference type="EMBL" id="MFC5467223.1"/>
    </source>
</evidence>
<dbReference type="PROSITE" id="PS00041">
    <property type="entry name" value="HTH_ARAC_FAMILY_1"/>
    <property type="match status" value="1"/>
</dbReference>
<keyword evidence="2" id="KW-0238">DNA-binding</keyword>
<proteinExistence type="predicted"/>
<dbReference type="CDD" id="cd17536">
    <property type="entry name" value="REC_YesN-like"/>
    <property type="match status" value="1"/>
</dbReference>
<comment type="caution">
    <text evidence="7">The sequence shown here is derived from an EMBL/GenBank/DDBJ whole genome shotgun (WGS) entry which is preliminary data.</text>
</comment>
<dbReference type="PANTHER" id="PTHR43280:SF2">
    <property type="entry name" value="HTH-TYPE TRANSCRIPTIONAL REGULATOR EXSA"/>
    <property type="match status" value="1"/>
</dbReference>
<dbReference type="RefSeq" id="WP_209747690.1">
    <property type="nucleotide sequence ID" value="NZ_JBHSMH010000001.1"/>
</dbReference>
<keyword evidence="4" id="KW-0597">Phosphoprotein</keyword>
<dbReference type="PRINTS" id="PR00032">
    <property type="entry name" value="HTHARAC"/>
</dbReference>
<keyword evidence="1" id="KW-0805">Transcription regulation</keyword>
<dbReference type="SMART" id="SM00342">
    <property type="entry name" value="HTH_ARAC"/>
    <property type="match status" value="1"/>
</dbReference>
<dbReference type="PROSITE" id="PS50110">
    <property type="entry name" value="RESPONSE_REGULATORY"/>
    <property type="match status" value="1"/>
</dbReference>
<dbReference type="EMBL" id="JBHSMH010000001">
    <property type="protein sequence ID" value="MFC5467223.1"/>
    <property type="molecule type" value="Genomic_DNA"/>
</dbReference>
<dbReference type="InterPro" id="IPR011006">
    <property type="entry name" value="CheY-like_superfamily"/>
</dbReference>
<organism evidence="7 8">
    <name type="scientific">Cohnella suwonensis</name>
    <dbReference type="NCBI Taxonomy" id="696072"/>
    <lineage>
        <taxon>Bacteria</taxon>
        <taxon>Bacillati</taxon>
        <taxon>Bacillota</taxon>
        <taxon>Bacilli</taxon>
        <taxon>Bacillales</taxon>
        <taxon>Paenibacillaceae</taxon>
        <taxon>Cohnella</taxon>
    </lineage>
</organism>
<evidence type="ECO:0000256" key="1">
    <source>
        <dbReference type="ARBA" id="ARBA00023015"/>
    </source>
</evidence>
<evidence type="ECO:0000256" key="2">
    <source>
        <dbReference type="ARBA" id="ARBA00023125"/>
    </source>
</evidence>
<dbReference type="SUPFAM" id="SSF46689">
    <property type="entry name" value="Homeodomain-like"/>
    <property type="match status" value="2"/>
</dbReference>
<dbReference type="PANTHER" id="PTHR43280">
    <property type="entry name" value="ARAC-FAMILY TRANSCRIPTIONAL REGULATOR"/>
    <property type="match status" value="1"/>
</dbReference>
<dbReference type="SMART" id="SM00448">
    <property type="entry name" value="REC"/>
    <property type="match status" value="1"/>
</dbReference>
<dbReference type="Gene3D" id="3.40.50.2300">
    <property type="match status" value="1"/>
</dbReference>
<dbReference type="Pfam" id="PF12833">
    <property type="entry name" value="HTH_18"/>
    <property type="match status" value="1"/>
</dbReference>
<dbReference type="InterPro" id="IPR009057">
    <property type="entry name" value="Homeodomain-like_sf"/>
</dbReference>
<dbReference type="Pfam" id="PF00072">
    <property type="entry name" value="Response_reg"/>
    <property type="match status" value="1"/>
</dbReference>
<dbReference type="SUPFAM" id="SSF52172">
    <property type="entry name" value="CheY-like"/>
    <property type="match status" value="1"/>
</dbReference>
<evidence type="ECO:0000256" key="4">
    <source>
        <dbReference type="PROSITE-ProRule" id="PRU00169"/>
    </source>
</evidence>
<feature type="domain" description="Response regulatory" evidence="6">
    <location>
        <begin position="2"/>
        <end position="119"/>
    </location>
</feature>
<evidence type="ECO:0000259" key="6">
    <source>
        <dbReference type="PROSITE" id="PS50110"/>
    </source>
</evidence>
<keyword evidence="8" id="KW-1185">Reference proteome</keyword>
<dbReference type="InterPro" id="IPR041522">
    <property type="entry name" value="CdaR_GGDEF"/>
</dbReference>
<dbReference type="Pfam" id="PF17853">
    <property type="entry name" value="GGDEF_2"/>
    <property type="match status" value="1"/>
</dbReference>
<evidence type="ECO:0000256" key="3">
    <source>
        <dbReference type="ARBA" id="ARBA00023163"/>
    </source>
</evidence>
<dbReference type="InterPro" id="IPR001789">
    <property type="entry name" value="Sig_transdc_resp-reg_receiver"/>
</dbReference>
<name>A0ABW0LN98_9BACL</name>
<dbReference type="InterPro" id="IPR018060">
    <property type="entry name" value="HTH_AraC"/>
</dbReference>
<dbReference type="Gene3D" id="1.10.10.60">
    <property type="entry name" value="Homeodomain-like"/>
    <property type="match status" value="2"/>
</dbReference>
<dbReference type="PROSITE" id="PS01124">
    <property type="entry name" value="HTH_ARAC_FAMILY_2"/>
    <property type="match status" value="1"/>
</dbReference>
<evidence type="ECO:0000259" key="5">
    <source>
        <dbReference type="PROSITE" id="PS01124"/>
    </source>
</evidence>
<dbReference type="InterPro" id="IPR018062">
    <property type="entry name" value="HTH_AraC-typ_CS"/>
</dbReference>
<keyword evidence="3" id="KW-0804">Transcription</keyword>
<sequence length="533" mass="61381">MKLLIVDDENRTRELLRNYVPWDAIGIDEVETARNGLHALELASERKPDIILCDIRMPKLNGIEFARQYRNIDPRCPVIFLSGFSDKEYLKSAIHLKAFTYIEKPVNLDEVREAVESAIAQRREEVKRREDERQLQAGFDRSLPFLRQEMVRKLVAHPEAPNVVPALRSRDTFLLPLEGPYTVAVAALYWSPADLPEEPAVTHERILESICRHPKLTSRMLLAGFDSRNHLVVVLPGDYRSSYRDGRETIEEISSELRAIAGDKIELRLGIGEAAPSLSAIPAAYRLASHASAYQYYGNGAHPVFANALGEHFAIEPNWEEVRLMRDQLRRGEIAEARRTVERWTVYARERMDLDISRLKDTYFQFLVAIMETAVQLGAAELSEDTERRYMWKEIDRIPSLDALERYVLEFMEAMTGPSGDDEGAGTGKMREIVRYVHAHFHEKGFTIREIADHVQFSETYLCAYFKKQNKQTLKEYITDTRMNRAKELLRDANVKLFEVAIRIGISDANYFTTFFKRNAGCTPSEYRERAVK</sequence>
<gene>
    <name evidence="7" type="ORF">ACFPPD_00730</name>
</gene>
<accession>A0ABW0LN98</accession>
<feature type="modified residue" description="4-aspartylphosphate" evidence="4">
    <location>
        <position position="54"/>
    </location>
</feature>
<feature type="domain" description="HTH araC/xylS-type" evidence="5">
    <location>
        <begin position="431"/>
        <end position="530"/>
    </location>
</feature>
<protein>
    <submittedName>
        <fullName evidence="7">Response regulator</fullName>
    </submittedName>
</protein>
<reference evidence="8" key="1">
    <citation type="journal article" date="2019" name="Int. J. Syst. Evol. Microbiol.">
        <title>The Global Catalogue of Microorganisms (GCM) 10K type strain sequencing project: providing services to taxonomists for standard genome sequencing and annotation.</title>
        <authorList>
            <consortium name="The Broad Institute Genomics Platform"/>
            <consortium name="The Broad Institute Genome Sequencing Center for Infectious Disease"/>
            <person name="Wu L."/>
            <person name="Ma J."/>
        </authorList>
    </citation>
    <scope>NUCLEOTIDE SEQUENCE [LARGE SCALE GENOMIC DNA]</scope>
    <source>
        <strain evidence="8">CCUG 57113</strain>
    </source>
</reference>
<dbReference type="Proteomes" id="UP001596105">
    <property type="component" value="Unassembled WGS sequence"/>
</dbReference>
<dbReference type="InterPro" id="IPR020449">
    <property type="entry name" value="Tscrpt_reg_AraC-type_HTH"/>
</dbReference>
<evidence type="ECO:0000313" key="8">
    <source>
        <dbReference type="Proteomes" id="UP001596105"/>
    </source>
</evidence>